<keyword evidence="2" id="KW-1185">Reference proteome</keyword>
<organism evidence="1 2">
    <name type="scientific">Helianthus annuus</name>
    <name type="common">Common sunflower</name>
    <dbReference type="NCBI Taxonomy" id="4232"/>
    <lineage>
        <taxon>Eukaryota</taxon>
        <taxon>Viridiplantae</taxon>
        <taxon>Streptophyta</taxon>
        <taxon>Embryophyta</taxon>
        <taxon>Tracheophyta</taxon>
        <taxon>Spermatophyta</taxon>
        <taxon>Magnoliopsida</taxon>
        <taxon>eudicotyledons</taxon>
        <taxon>Gunneridae</taxon>
        <taxon>Pentapetalae</taxon>
        <taxon>asterids</taxon>
        <taxon>campanulids</taxon>
        <taxon>Asterales</taxon>
        <taxon>Asteraceae</taxon>
        <taxon>Asteroideae</taxon>
        <taxon>Heliantheae alliance</taxon>
        <taxon>Heliantheae</taxon>
        <taxon>Helianthus</taxon>
    </lineage>
</organism>
<dbReference type="EMBL" id="MNCJ02000332">
    <property type="protein sequence ID" value="KAF5754341.1"/>
    <property type="molecule type" value="Genomic_DNA"/>
</dbReference>
<comment type="caution">
    <text evidence="1">The sequence shown here is derived from an EMBL/GenBank/DDBJ whole genome shotgun (WGS) entry which is preliminary data.</text>
</comment>
<evidence type="ECO:0000313" key="1">
    <source>
        <dbReference type="EMBL" id="KAF5754341.1"/>
    </source>
</evidence>
<name>A0A9K3DI99_HELAN</name>
<sequence>MHFWCLCSSLFEVVNNDDSTAFVRLDPDLCAFRTALNPILPYPRHVADLRL</sequence>
<reference evidence="1" key="1">
    <citation type="journal article" date="2017" name="Nature">
        <title>The sunflower genome provides insights into oil metabolism, flowering and Asterid evolution.</title>
        <authorList>
            <person name="Badouin H."/>
            <person name="Gouzy J."/>
            <person name="Grassa C.J."/>
            <person name="Murat F."/>
            <person name="Staton S.E."/>
            <person name="Cottret L."/>
            <person name="Lelandais-Briere C."/>
            <person name="Owens G.L."/>
            <person name="Carrere S."/>
            <person name="Mayjonade B."/>
            <person name="Legrand L."/>
            <person name="Gill N."/>
            <person name="Kane N.C."/>
            <person name="Bowers J.E."/>
            <person name="Hubner S."/>
            <person name="Bellec A."/>
            <person name="Berard A."/>
            <person name="Berges H."/>
            <person name="Blanchet N."/>
            <person name="Boniface M.C."/>
            <person name="Brunel D."/>
            <person name="Catrice O."/>
            <person name="Chaidir N."/>
            <person name="Claudel C."/>
            <person name="Donnadieu C."/>
            <person name="Faraut T."/>
            <person name="Fievet G."/>
            <person name="Helmstetter N."/>
            <person name="King M."/>
            <person name="Knapp S.J."/>
            <person name="Lai Z."/>
            <person name="Le Paslier M.C."/>
            <person name="Lippi Y."/>
            <person name="Lorenzon L."/>
            <person name="Mandel J.R."/>
            <person name="Marage G."/>
            <person name="Marchand G."/>
            <person name="Marquand E."/>
            <person name="Bret-Mestries E."/>
            <person name="Morien E."/>
            <person name="Nambeesan S."/>
            <person name="Nguyen T."/>
            <person name="Pegot-Espagnet P."/>
            <person name="Pouilly N."/>
            <person name="Raftis F."/>
            <person name="Sallet E."/>
            <person name="Schiex T."/>
            <person name="Thomas J."/>
            <person name="Vandecasteele C."/>
            <person name="Vares D."/>
            <person name="Vear F."/>
            <person name="Vautrin S."/>
            <person name="Crespi M."/>
            <person name="Mangin B."/>
            <person name="Burke J.M."/>
            <person name="Salse J."/>
            <person name="Munos S."/>
            <person name="Vincourt P."/>
            <person name="Rieseberg L.H."/>
            <person name="Langlade N.B."/>
        </authorList>
    </citation>
    <scope>NUCLEOTIDE SEQUENCE</scope>
    <source>
        <tissue evidence="1">Leaves</tissue>
    </source>
</reference>
<reference evidence="1" key="2">
    <citation type="submission" date="2020-06" db="EMBL/GenBank/DDBJ databases">
        <title>Helianthus annuus Genome sequencing and assembly Release 2.</title>
        <authorList>
            <person name="Gouzy J."/>
            <person name="Langlade N."/>
            <person name="Munos S."/>
        </authorList>
    </citation>
    <scope>NUCLEOTIDE SEQUENCE</scope>
    <source>
        <tissue evidence="1">Leaves</tissue>
    </source>
</reference>
<proteinExistence type="predicted"/>
<dbReference type="AlphaFoldDB" id="A0A9K3DI99"/>
<dbReference type="Gramene" id="mRNA:HanXRQr2_Chr17g0790051">
    <property type="protein sequence ID" value="CDS:HanXRQr2_Chr17g0790051.1"/>
    <property type="gene ID" value="HanXRQr2_Chr17g0790051"/>
</dbReference>
<protein>
    <submittedName>
        <fullName evidence="1">Uncharacterized protein</fullName>
    </submittedName>
</protein>
<evidence type="ECO:0000313" key="2">
    <source>
        <dbReference type="Proteomes" id="UP000215914"/>
    </source>
</evidence>
<dbReference type="Proteomes" id="UP000215914">
    <property type="component" value="Unassembled WGS sequence"/>
</dbReference>
<gene>
    <name evidence="1" type="ORF">HanXRQr2_Chr17g0790051</name>
</gene>
<accession>A0A9K3DI99</accession>